<sequence length="219" mass="24008">MFKLIRRLISLVLAIVVIIPTYALFVTWNSAKNPTIRTSADVIVVPGAAQLNGAPGEVLLARLQEAKRIQKLGYAPLIITVGAGAPGDRTTEAAAGKYWLTRNGVSRSKVISLPVGRDTLTQTKSYIDEMRKRKLTNVIIATDAYHCQRAMTMANDFGAVATCSPAQTGPNTLENSRYRYLIREAGAYLAYITLGRRGIHISDHLTNSGLVRYVYDIVQ</sequence>
<proteinExistence type="predicted"/>
<dbReference type="CDD" id="cd06259">
    <property type="entry name" value="YdcF-like"/>
    <property type="match status" value="1"/>
</dbReference>
<evidence type="ECO:0000259" key="1">
    <source>
        <dbReference type="Pfam" id="PF02698"/>
    </source>
</evidence>
<name>A0A249KFS2_9ACTN</name>
<dbReference type="GO" id="GO:0000270">
    <property type="term" value="P:peptidoglycan metabolic process"/>
    <property type="evidence" value="ECO:0007669"/>
    <property type="project" value="TreeGrafter"/>
</dbReference>
<reference evidence="2 3" key="1">
    <citation type="submission" date="2016-07" db="EMBL/GenBank/DDBJ databases">
        <title>High microdiversification within the ubiquitous acI lineage of Actinobacteria.</title>
        <authorList>
            <person name="Neuenschwander S.M."/>
            <person name="Salcher M."/>
            <person name="Ghai R."/>
            <person name="Pernthaler J."/>
        </authorList>
    </citation>
    <scope>NUCLEOTIDE SEQUENCE [LARGE SCALE GENOMIC DNA]</scope>
    <source>
        <strain evidence="2">MMS-IA-56</strain>
    </source>
</reference>
<dbReference type="OrthoDB" id="9782395at2"/>
<feature type="domain" description="DUF218" evidence="1">
    <location>
        <begin position="41"/>
        <end position="185"/>
    </location>
</feature>
<dbReference type="GO" id="GO:0005886">
    <property type="term" value="C:plasma membrane"/>
    <property type="evidence" value="ECO:0007669"/>
    <property type="project" value="TreeGrafter"/>
</dbReference>
<dbReference type="EMBL" id="CP016773">
    <property type="protein sequence ID" value="ASY15642.1"/>
    <property type="molecule type" value="Genomic_DNA"/>
</dbReference>
<dbReference type="KEGG" id="psuf:A1sIA56_01705"/>
<keyword evidence="3" id="KW-1185">Reference proteome</keyword>
<dbReference type="InterPro" id="IPR051599">
    <property type="entry name" value="Cell_Envelope_Assoc"/>
</dbReference>
<organism evidence="2 3">
    <name type="scientific">Candidatus Planktophila sulfonica</name>
    <dbReference type="NCBI Taxonomy" id="1884904"/>
    <lineage>
        <taxon>Bacteria</taxon>
        <taxon>Bacillati</taxon>
        <taxon>Actinomycetota</taxon>
        <taxon>Actinomycetes</taxon>
        <taxon>Candidatus Nanopelagicales</taxon>
        <taxon>Candidatus Nanopelagicaceae</taxon>
        <taxon>Candidatus Planktophila</taxon>
    </lineage>
</organism>
<dbReference type="Pfam" id="PF02698">
    <property type="entry name" value="DUF218"/>
    <property type="match status" value="1"/>
</dbReference>
<evidence type="ECO:0000313" key="3">
    <source>
        <dbReference type="Proteomes" id="UP000217215"/>
    </source>
</evidence>
<protein>
    <submittedName>
        <fullName evidence="2">YdcF-like family protein</fullName>
    </submittedName>
</protein>
<evidence type="ECO:0000313" key="2">
    <source>
        <dbReference type="EMBL" id="ASY15642.1"/>
    </source>
</evidence>
<dbReference type="AlphaFoldDB" id="A0A249KFS2"/>
<dbReference type="PANTHER" id="PTHR30336:SF4">
    <property type="entry name" value="ENVELOPE BIOGENESIS FACTOR ELYC"/>
    <property type="match status" value="1"/>
</dbReference>
<gene>
    <name evidence="2" type="ORF">A1sIA56_01705</name>
</gene>
<dbReference type="PANTHER" id="PTHR30336">
    <property type="entry name" value="INNER MEMBRANE PROTEIN, PROBABLE PERMEASE"/>
    <property type="match status" value="1"/>
</dbReference>
<dbReference type="GO" id="GO:0043164">
    <property type="term" value="P:Gram-negative-bacterium-type cell wall biogenesis"/>
    <property type="evidence" value="ECO:0007669"/>
    <property type="project" value="TreeGrafter"/>
</dbReference>
<dbReference type="InterPro" id="IPR003848">
    <property type="entry name" value="DUF218"/>
</dbReference>
<dbReference type="Proteomes" id="UP000217215">
    <property type="component" value="Chromosome"/>
</dbReference>
<dbReference type="RefSeq" id="WP_095673238.1">
    <property type="nucleotide sequence ID" value="NZ_CP016773.1"/>
</dbReference>
<accession>A0A249KFS2</accession>